<dbReference type="SMART" id="SM00342">
    <property type="entry name" value="HTH_ARAC"/>
    <property type="match status" value="1"/>
</dbReference>
<dbReference type="InterPro" id="IPR018060">
    <property type="entry name" value="HTH_AraC"/>
</dbReference>
<dbReference type="Gene3D" id="1.10.10.60">
    <property type="entry name" value="Homeodomain-like"/>
    <property type="match status" value="1"/>
</dbReference>
<dbReference type="InterPro" id="IPR052158">
    <property type="entry name" value="INH-QAR"/>
</dbReference>
<protein>
    <submittedName>
        <fullName evidence="5">DJ-1/PfpI family protein</fullName>
    </submittedName>
</protein>
<dbReference type="EMBL" id="BAAAQX010000070">
    <property type="protein sequence ID" value="GAA2216451.1"/>
    <property type="molecule type" value="Genomic_DNA"/>
</dbReference>
<dbReference type="InterPro" id="IPR009057">
    <property type="entry name" value="Homeodomain-like_sf"/>
</dbReference>
<dbReference type="InterPro" id="IPR018062">
    <property type="entry name" value="HTH_AraC-typ_CS"/>
</dbReference>
<reference evidence="6" key="1">
    <citation type="journal article" date="2019" name="Int. J. Syst. Evol. Microbiol.">
        <title>The Global Catalogue of Microorganisms (GCM) 10K type strain sequencing project: providing services to taxonomists for standard genome sequencing and annotation.</title>
        <authorList>
            <consortium name="The Broad Institute Genomics Platform"/>
            <consortium name="The Broad Institute Genome Sequencing Center for Infectious Disease"/>
            <person name="Wu L."/>
            <person name="Ma J."/>
        </authorList>
    </citation>
    <scope>NUCLEOTIDE SEQUENCE [LARGE SCALE GENOMIC DNA]</scope>
    <source>
        <strain evidence="6">JCM 16114</strain>
    </source>
</reference>
<dbReference type="InterPro" id="IPR029062">
    <property type="entry name" value="Class_I_gatase-like"/>
</dbReference>
<keyword evidence="6" id="KW-1185">Reference proteome</keyword>
<dbReference type="PANTHER" id="PTHR43130:SF3">
    <property type="entry name" value="HTH-TYPE TRANSCRIPTIONAL REGULATOR RV1931C"/>
    <property type="match status" value="1"/>
</dbReference>
<organism evidence="5 6">
    <name type="scientific">Nonomuraea monospora</name>
    <dbReference type="NCBI Taxonomy" id="568818"/>
    <lineage>
        <taxon>Bacteria</taxon>
        <taxon>Bacillati</taxon>
        <taxon>Actinomycetota</taxon>
        <taxon>Actinomycetes</taxon>
        <taxon>Streptosporangiales</taxon>
        <taxon>Streptosporangiaceae</taxon>
        <taxon>Nonomuraea</taxon>
    </lineage>
</organism>
<evidence type="ECO:0000256" key="3">
    <source>
        <dbReference type="ARBA" id="ARBA00023163"/>
    </source>
</evidence>
<evidence type="ECO:0000256" key="2">
    <source>
        <dbReference type="ARBA" id="ARBA00023125"/>
    </source>
</evidence>
<dbReference type="PANTHER" id="PTHR43130">
    <property type="entry name" value="ARAC-FAMILY TRANSCRIPTIONAL REGULATOR"/>
    <property type="match status" value="1"/>
</dbReference>
<dbReference type="Gene3D" id="3.40.50.880">
    <property type="match status" value="1"/>
</dbReference>
<evidence type="ECO:0000313" key="6">
    <source>
        <dbReference type="Proteomes" id="UP001499843"/>
    </source>
</evidence>
<dbReference type="SUPFAM" id="SSF52317">
    <property type="entry name" value="Class I glutamine amidotransferase-like"/>
    <property type="match status" value="1"/>
</dbReference>
<name>A0ABP5PXQ6_9ACTN</name>
<evidence type="ECO:0000313" key="5">
    <source>
        <dbReference type="EMBL" id="GAA2216451.1"/>
    </source>
</evidence>
<dbReference type="CDD" id="cd03137">
    <property type="entry name" value="GATase1_AraC_1"/>
    <property type="match status" value="1"/>
</dbReference>
<keyword evidence="2" id="KW-0238">DNA-binding</keyword>
<proteinExistence type="predicted"/>
<dbReference type="Proteomes" id="UP001499843">
    <property type="component" value="Unassembled WGS sequence"/>
</dbReference>
<evidence type="ECO:0000256" key="1">
    <source>
        <dbReference type="ARBA" id="ARBA00023015"/>
    </source>
</evidence>
<dbReference type="Pfam" id="PF01965">
    <property type="entry name" value="DJ-1_PfpI"/>
    <property type="match status" value="1"/>
</dbReference>
<dbReference type="Pfam" id="PF12833">
    <property type="entry name" value="HTH_18"/>
    <property type="match status" value="1"/>
</dbReference>
<accession>A0ABP5PXQ6</accession>
<comment type="caution">
    <text evidence="5">The sequence shown here is derived from an EMBL/GenBank/DDBJ whole genome shotgun (WGS) entry which is preliminary data.</text>
</comment>
<feature type="domain" description="HTH araC/xylS-type" evidence="4">
    <location>
        <begin position="286"/>
        <end position="384"/>
    </location>
</feature>
<dbReference type="SUPFAM" id="SSF46689">
    <property type="entry name" value="Homeodomain-like"/>
    <property type="match status" value="2"/>
</dbReference>
<dbReference type="InterPro" id="IPR002818">
    <property type="entry name" value="DJ-1/PfpI"/>
</dbReference>
<keyword evidence="3" id="KW-0804">Transcription</keyword>
<dbReference type="PROSITE" id="PS01124">
    <property type="entry name" value="HTH_ARAC_FAMILY_2"/>
    <property type="match status" value="1"/>
</dbReference>
<dbReference type="PROSITE" id="PS00041">
    <property type="entry name" value="HTH_ARAC_FAMILY_1"/>
    <property type="match status" value="1"/>
</dbReference>
<sequence>MRRAPGRPVRGHASSIGARCGELTGTAAGPSVPLGILSVRLGSAPGEPSGILSVRIGSPREGPYRGAMVVTPLIVMVAYDGIELVDVASVTSGFDYANRLGASPAYEVRLVTPLGRPVRCDSGLELRGQGRIDEVDGPIDTLVVSGGQGHEAAAANPRLVGQVMRLAGLSRRVASVCTGATVLAAAGLLDNRRATTHWYEAARLAASFPKVRVDPAPIFVRDGEVSTSGGVTASLDLTLSFIEEDHGPEIARRVAMGMVTYLQRPGGQTQLSLFTNLPRSDQALVRRVIDHVILHLDGDLGVARLAALAGVSERHLNRLFAEHVGKSPSRLVRDMRLEVASLLLSRTAEPLAAIARRCGFTSTETFRQAFVAWAGVPPSKFRAAGR</sequence>
<evidence type="ECO:0000259" key="4">
    <source>
        <dbReference type="PROSITE" id="PS01124"/>
    </source>
</evidence>
<keyword evidence="1" id="KW-0805">Transcription regulation</keyword>
<gene>
    <name evidence="5" type="ORF">GCM10009850_119200</name>
</gene>